<dbReference type="InterPro" id="IPR007227">
    <property type="entry name" value="Cell_shape_determining_MreD"/>
</dbReference>
<feature type="transmembrane region" description="Helical" evidence="8">
    <location>
        <begin position="70"/>
        <end position="92"/>
    </location>
</feature>
<dbReference type="EMBL" id="SMAG01000001">
    <property type="protein sequence ID" value="TCS96498.1"/>
    <property type="molecule type" value="Genomic_DNA"/>
</dbReference>
<evidence type="ECO:0000256" key="1">
    <source>
        <dbReference type="ARBA" id="ARBA00004651"/>
    </source>
</evidence>
<evidence type="ECO:0000256" key="6">
    <source>
        <dbReference type="ARBA" id="ARBA00022989"/>
    </source>
</evidence>
<keyword evidence="5" id="KW-0133">Cell shape</keyword>
<dbReference type="Proteomes" id="UP000294937">
    <property type="component" value="Unassembled WGS sequence"/>
</dbReference>
<comment type="caution">
    <text evidence="9">The sequence shown here is derived from an EMBL/GenBank/DDBJ whole genome shotgun (WGS) entry which is preliminary data.</text>
</comment>
<keyword evidence="10" id="KW-1185">Reference proteome</keyword>
<feature type="transmembrane region" description="Helical" evidence="8">
    <location>
        <begin position="99"/>
        <end position="120"/>
    </location>
</feature>
<evidence type="ECO:0000313" key="9">
    <source>
        <dbReference type="EMBL" id="TCS96498.1"/>
    </source>
</evidence>
<comment type="subcellular location">
    <subcellularLocation>
        <location evidence="1">Cell membrane</location>
        <topology evidence="1">Multi-pass membrane protein</topology>
    </subcellularLocation>
</comment>
<gene>
    <name evidence="9" type="ORF">EDD58_101131</name>
</gene>
<proteinExistence type="inferred from homology"/>
<feature type="transmembrane region" description="Helical" evidence="8">
    <location>
        <begin position="6"/>
        <end position="25"/>
    </location>
</feature>
<sequence>MMHFIFVGFLFFLFILEGSLLQLMLPQSMGSSYVVVSQLVFNGMILLSLYLQKREVFFYSLGFGLFYDLIYGPAIGIYTFTTIWTAFGVCWVAKRFPPVPWVITLTTLLAQWIHLSLYYGWLRLFDLTNQSLFPTLFNSIIPSVFFNLIMMYPIYLFIHWILYKYQHKSVQLYRT</sequence>
<comment type="similarity">
    <text evidence="2">Belongs to the MreD family.</text>
</comment>
<accession>A0A4R3LB43</accession>
<keyword evidence="3" id="KW-1003">Cell membrane</keyword>
<dbReference type="GO" id="GO:0005886">
    <property type="term" value="C:plasma membrane"/>
    <property type="evidence" value="ECO:0007669"/>
    <property type="project" value="UniProtKB-SubCell"/>
</dbReference>
<reference evidence="9 10" key="1">
    <citation type="submission" date="2019-03" db="EMBL/GenBank/DDBJ databases">
        <title>Genomic Encyclopedia of Type Strains, Phase IV (KMG-IV): sequencing the most valuable type-strain genomes for metagenomic binning, comparative biology and taxonomic classification.</title>
        <authorList>
            <person name="Goeker M."/>
        </authorList>
    </citation>
    <scope>NUCLEOTIDE SEQUENCE [LARGE SCALE GENOMIC DNA]</scope>
    <source>
        <strain evidence="9 10">DSM 45707</strain>
    </source>
</reference>
<evidence type="ECO:0000256" key="3">
    <source>
        <dbReference type="ARBA" id="ARBA00022475"/>
    </source>
</evidence>
<dbReference type="GO" id="GO:0008360">
    <property type="term" value="P:regulation of cell shape"/>
    <property type="evidence" value="ECO:0007669"/>
    <property type="project" value="UniProtKB-KW"/>
</dbReference>
<evidence type="ECO:0000256" key="8">
    <source>
        <dbReference type="SAM" id="Phobius"/>
    </source>
</evidence>
<feature type="transmembrane region" description="Helical" evidence="8">
    <location>
        <begin position="140"/>
        <end position="163"/>
    </location>
</feature>
<keyword evidence="4 8" id="KW-0812">Transmembrane</keyword>
<evidence type="ECO:0000256" key="5">
    <source>
        <dbReference type="ARBA" id="ARBA00022960"/>
    </source>
</evidence>
<dbReference type="AlphaFoldDB" id="A0A4R3LB43"/>
<evidence type="ECO:0000313" key="10">
    <source>
        <dbReference type="Proteomes" id="UP000294937"/>
    </source>
</evidence>
<evidence type="ECO:0000256" key="7">
    <source>
        <dbReference type="ARBA" id="ARBA00023136"/>
    </source>
</evidence>
<dbReference type="Pfam" id="PF04093">
    <property type="entry name" value="MreD"/>
    <property type="match status" value="1"/>
</dbReference>
<evidence type="ECO:0000256" key="4">
    <source>
        <dbReference type="ARBA" id="ARBA00022692"/>
    </source>
</evidence>
<name>A0A4R3LB43_9BACL</name>
<keyword evidence="6 8" id="KW-1133">Transmembrane helix</keyword>
<evidence type="ECO:0000256" key="2">
    <source>
        <dbReference type="ARBA" id="ARBA00007776"/>
    </source>
</evidence>
<dbReference type="OrthoDB" id="2678464at2"/>
<protein>
    <submittedName>
        <fullName evidence="9">Rod shape-determining protein MreD</fullName>
    </submittedName>
</protein>
<feature type="transmembrane region" description="Helical" evidence="8">
    <location>
        <begin position="32"/>
        <end position="50"/>
    </location>
</feature>
<keyword evidence="7 8" id="KW-0472">Membrane</keyword>
<organism evidence="9 10">
    <name type="scientific">Hazenella coriacea</name>
    <dbReference type="NCBI Taxonomy" id="1179467"/>
    <lineage>
        <taxon>Bacteria</taxon>
        <taxon>Bacillati</taxon>
        <taxon>Bacillota</taxon>
        <taxon>Bacilli</taxon>
        <taxon>Bacillales</taxon>
        <taxon>Thermoactinomycetaceae</taxon>
        <taxon>Hazenella</taxon>
    </lineage>
</organism>